<evidence type="ECO:0000313" key="7">
    <source>
        <dbReference type="EMBL" id="RMD77249.1"/>
    </source>
</evidence>
<dbReference type="GO" id="GO:0005886">
    <property type="term" value="C:plasma membrane"/>
    <property type="evidence" value="ECO:0007669"/>
    <property type="project" value="TreeGrafter"/>
</dbReference>
<dbReference type="AlphaFoldDB" id="A0A3M0YZ24"/>
<keyword evidence="3" id="KW-0808">Transferase</keyword>
<evidence type="ECO:0000256" key="5">
    <source>
        <dbReference type="SAM" id="Coils"/>
    </source>
</evidence>
<dbReference type="InterPro" id="IPR003594">
    <property type="entry name" value="HATPase_dom"/>
</dbReference>
<keyword evidence="5" id="KW-0175">Coiled coil</keyword>
<dbReference type="InterPro" id="IPR036097">
    <property type="entry name" value="HisK_dim/P_sf"/>
</dbReference>
<dbReference type="EMBL" id="RFKV01000051">
    <property type="protein sequence ID" value="RMD77249.1"/>
    <property type="molecule type" value="Genomic_DNA"/>
</dbReference>
<accession>A0A3M0YZ24</accession>
<dbReference type="Pfam" id="PF02518">
    <property type="entry name" value="HATPase_c"/>
    <property type="match status" value="1"/>
</dbReference>
<reference evidence="7 8" key="1">
    <citation type="submission" date="2018-10" db="EMBL/GenBank/DDBJ databases">
        <title>Thermophilic Lithotrophy and Phototrophy in an Intertidal, Iron-rich, Geothermal Spring.</title>
        <authorList>
            <person name="Ward L.M."/>
            <person name="Idei A."/>
            <person name="Nakagawa M."/>
            <person name="Ueno Y."/>
            <person name="Fischer W."/>
            <person name="Mcglynn S.E."/>
        </authorList>
    </citation>
    <scope>NUCLEOTIDE SEQUENCE [LARGE SCALE GENOMIC DNA]</scope>
    <source>
        <strain evidence="7">J137</strain>
    </source>
</reference>
<evidence type="ECO:0000256" key="3">
    <source>
        <dbReference type="ARBA" id="ARBA00022679"/>
    </source>
</evidence>
<comment type="caution">
    <text evidence="7">The sequence shown here is derived from an EMBL/GenBank/DDBJ whole genome shotgun (WGS) entry which is preliminary data.</text>
</comment>
<keyword evidence="4 7" id="KW-0418">Kinase</keyword>
<feature type="domain" description="Histidine kinase" evidence="6">
    <location>
        <begin position="56"/>
        <end position="281"/>
    </location>
</feature>
<name>A0A3M0YZ24_9BACT</name>
<organism evidence="7 8">
    <name type="scientific">Candidatus Dojkabacteria bacterium</name>
    <dbReference type="NCBI Taxonomy" id="2099670"/>
    <lineage>
        <taxon>Bacteria</taxon>
        <taxon>Candidatus Dojkabacteria</taxon>
    </lineage>
</organism>
<protein>
    <recommendedName>
        <fullName evidence="2">histidine kinase</fullName>
        <ecNumber evidence="2">2.7.13.3</ecNumber>
    </recommendedName>
</protein>
<proteinExistence type="predicted"/>
<comment type="catalytic activity">
    <reaction evidence="1">
        <text>ATP + protein L-histidine = ADP + protein N-phospho-L-histidine.</text>
        <dbReference type="EC" id="2.7.13.3"/>
    </reaction>
</comment>
<dbReference type="GO" id="GO:0000155">
    <property type="term" value="F:phosphorelay sensor kinase activity"/>
    <property type="evidence" value="ECO:0007669"/>
    <property type="project" value="InterPro"/>
</dbReference>
<dbReference type="InterPro" id="IPR036890">
    <property type="entry name" value="HATPase_C_sf"/>
</dbReference>
<dbReference type="SMART" id="SM00387">
    <property type="entry name" value="HATPase_c"/>
    <property type="match status" value="1"/>
</dbReference>
<evidence type="ECO:0000256" key="4">
    <source>
        <dbReference type="ARBA" id="ARBA00022777"/>
    </source>
</evidence>
<evidence type="ECO:0000256" key="2">
    <source>
        <dbReference type="ARBA" id="ARBA00012438"/>
    </source>
</evidence>
<dbReference type="Gene3D" id="3.30.565.10">
    <property type="entry name" value="Histidine kinase-like ATPase, C-terminal domain"/>
    <property type="match status" value="1"/>
</dbReference>
<dbReference type="EC" id="2.7.13.3" evidence="2"/>
<dbReference type="Proteomes" id="UP000269410">
    <property type="component" value="Unassembled WGS sequence"/>
</dbReference>
<dbReference type="SUPFAM" id="SSF47384">
    <property type="entry name" value="Homodimeric domain of signal transducing histidine kinase"/>
    <property type="match status" value="1"/>
</dbReference>
<feature type="coiled-coil region" evidence="5">
    <location>
        <begin position="22"/>
        <end position="49"/>
    </location>
</feature>
<sequence length="297" mass="34172">MMMHKISDSELLEELKRRFNENKKVVHDLQILTKKLERMNAKLIESESMKSNFISNIKNELNNPITSVLIMANELATNIGNLNPQMISSLSENLYLELLTIDFNLRNIFMAAEIEAGDVKLDITKVNLNNFVSNTMSQLNYLLKRKNLNLEIGWIGQDFSKEDVYFKTDSEKLQLVLINILWNSIEYSQKNAKIVFNISYVDNVLNFWIRDFGFHMSTDDLDTIFGEFKHLSVDLTKKDRGKSLSLNVSKSLVELLNGTVTVKTNEDNVGCTFTIMIPESNIEIEEVVSDDGNEFFF</sequence>
<gene>
    <name evidence="7" type="ORF">D6810_01480</name>
</gene>
<dbReference type="PANTHER" id="PTHR43047">
    <property type="entry name" value="TWO-COMPONENT HISTIDINE PROTEIN KINASE"/>
    <property type="match status" value="1"/>
</dbReference>
<evidence type="ECO:0000259" key="6">
    <source>
        <dbReference type="PROSITE" id="PS50109"/>
    </source>
</evidence>
<evidence type="ECO:0000256" key="1">
    <source>
        <dbReference type="ARBA" id="ARBA00000085"/>
    </source>
</evidence>
<dbReference type="SUPFAM" id="SSF55874">
    <property type="entry name" value="ATPase domain of HSP90 chaperone/DNA topoisomerase II/histidine kinase"/>
    <property type="match status" value="1"/>
</dbReference>
<dbReference type="InterPro" id="IPR005467">
    <property type="entry name" value="His_kinase_dom"/>
</dbReference>
<dbReference type="Gene3D" id="1.10.287.130">
    <property type="match status" value="1"/>
</dbReference>
<evidence type="ECO:0000313" key="8">
    <source>
        <dbReference type="Proteomes" id="UP000269410"/>
    </source>
</evidence>
<dbReference type="PROSITE" id="PS50109">
    <property type="entry name" value="HIS_KIN"/>
    <property type="match status" value="1"/>
</dbReference>
<dbReference type="GO" id="GO:0009927">
    <property type="term" value="F:histidine phosphotransfer kinase activity"/>
    <property type="evidence" value="ECO:0007669"/>
    <property type="project" value="TreeGrafter"/>
</dbReference>
<dbReference type="PANTHER" id="PTHR43047:SF72">
    <property type="entry name" value="OSMOSENSING HISTIDINE PROTEIN KINASE SLN1"/>
    <property type="match status" value="1"/>
</dbReference>